<keyword evidence="15" id="KW-0460">Magnesium</keyword>
<dbReference type="GO" id="GO:0046914">
    <property type="term" value="F:transition metal ion binding"/>
    <property type="evidence" value="ECO:0007669"/>
    <property type="project" value="InterPro"/>
</dbReference>
<dbReference type="InterPro" id="IPR027417">
    <property type="entry name" value="P-loop_NTPase"/>
</dbReference>
<evidence type="ECO:0000256" key="12">
    <source>
        <dbReference type="ARBA" id="ARBA00023136"/>
    </source>
</evidence>
<keyword evidence="3" id="KW-1003">Cell membrane</keyword>
<feature type="transmembrane region" description="Helical" evidence="16">
    <location>
        <begin position="784"/>
        <end position="807"/>
    </location>
</feature>
<evidence type="ECO:0000256" key="17">
    <source>
        <dbReference type="SAM" id="MobiDB-lite"/>
    </source>
</evidence>
<accession>A0A4P7W4N4</accession>
<proteinExistence type="inferred from homology"/>
<dbReference type="AlphaFoldDB" id="A0A4P7W4N4"/>
<dbReference type="InterPro" id="IPR050860">
    <property type="entry name" value="FeoB_GTPase"/>
</dbReference>
<dbReference type="Gene3D" id="2.30.30.90">
    <property type="match status" value="1"/>
</dbReference>
<sequence>MLTRLSDLKPGQDATVVKILGHGAFRKRMLEMGFVTGRKVRVLLDAPLRDPVKYEIMDYEVSLRRSEAELVEVSTDEVGSTHSSLSSHTDESPVLEEHGEVHHAAAHEHDGHSSAMRTINVALIGNPNCGKTSLFNIVSGAREHVGNYSGVTVDAKAGSVRYKNYRINIVDLPGTYSLASYSPEELYVRQYLRDETPDVIINVVDGSNLERNLYLTTELIDMDRSMVIALNMVDELERAGVKLDCKMLGEMIGVPIVPIAARTGRGINELLDTVIRVYEGTDPAVRHIHVNLGTDIEHAVTVLKDTIKANPHVGLHFSPRYLAIKLLEKDAEVEKAIKALPSGKEIIDLRDSLLAGLPTAADDINMSIANAKYGFIAGALAETMETTKKEEINSTRIIDTIVTNRLFGFPIFLGIMFFIFWATFELGSYPMEWIEGIVGWLGDLTREYLPDGAVKDLIADGIIGGVGGVIVFLPNILILYLCISFMEDSGYMARAAFIMDKVMHRLGLHGKSFIPLVMGFGCTVPSIMASRSIESRSSRIITILINPFISCSARLPIYVLLIGTFFPNHATLVFMCIYLLGILMAGVTARLLRRFYFGEDVTPFVMELPPYRVPTLKATLRHMWGKGEQYLKKMGGIILVASIVVWALNYFPLHDGESAQEVSAETVADDSAIDPSRDSYLEMAGKAINPILEPIGFHWRASVAALAGVPAKEIVVSTLGVLYTGDEEASDQTLSTRLITPNEVTGHPDFTAAAALSFMVFVLLYCPCIATVTAIIKETGNPRYGLFSVVYNTLLAWMVAFIVYRVALLF</sequence>
<dbReference type="NCBIfam" id="TIGR00437">
    <property type="entry name" value="feoB"/>
    <property type="match status" value="1"/>
</dbReference>
<keyword evidence="2 16" id="KW-0813">Transport</keyword>
<dbReference type="FunFam" id="3.40.50.300:FF:000426">
    <property type="entry name" value="Ferrous iron transport protein B"/>
    <property type="match status" value="1"/>
</dbReference>
<dbReference type="Pfam" id="PF07670">
    <property type="entry name" value="Gate"/>
    <property type="match status" value="2"/>
</dbReference>
<feature type="transmembrane region" description="Helical" evidence="16">
    <location>
        <begin position="406"/>
        <end position="424"/>
    </location>
</feature>
<dbReference type="Gene3D" id="3.40.50.300">
    <property type="entry name" value="P-loop containing nucleotide triphosphate hydrolases"/>
    <property type="match status" value="1"/>
</dbReference>
<dbReference type="SMART" id="SM00899">
    <property type="entry name" value="FeoA"/>
    <property type="match status" value="1"/>
</dbReference>
<dbReference type="RefSeq" id="WP_136416171.1">
    <property type="nucleotide sequence ID" value="NZ_CP039396.1"/>
</dbReference>
<evidence type="ECO:0000256" key="7">
    <source>
        <dbReference type="ARBA" id="ARBA00022741"/>
    </source>
</evidence>
<dbReference type="InterPro" id="IPR041069">
    <property type="entry name" value="FeoB_Cyto"/>
</dbReference>
<evidence type="ECO:0000313" key="19">
    <source>
        <dbReference type="EMBL" id="QCD42937.1"/>
    </source>
</evidence>
<feature type="binding site" evidence="15">
    <location>
        <position position="136"/>
    </location>
    <ligand>
        <name>Mg(2+)</name>
        <dbReference type="ChEBI" id="CHEBI:18420"/>
        <label>2</label>
    </ligand>
</feature>
<keyword evidence="20" id="KW-1185">Reference proteome</keyword>
<dbReference type="CDD" id="cd01879">
    <property type="entry name" value="FeoB"/>
    <property type="match status" value="1"/>
</dbReference>
<evidence type="ECO:0000313" key="20">
    <source>
        <dbReference type="Proteomes" id="UP000297149"/>
    </source>
</evidence>
<dbReference type="SUPFAM" id="SSF50037">
    <property type="entry name" value="C-terminal domain of transcriptional repressors"/>
    <property type="match status" value="1"/>
</dbReference>
<feature type="transmembrane region" description="Helical" evidence="16">
    <location>
        <begin position="630"/>
        <end position="648"/>
    </location>
</feature>
<evidence type="ECO:0000256" key="9">
    <source>
        <dbReference type="ARBA" id="ARBA00023004"/>
    </source>
</evidence>
<dbReference type="Pfam" id="PF07664">
    <property type="entry name" value="FeoB_C"/>
    <property type="match status" value="1"/>
</dbReference>
<dbReference type="InterPro" id="IPR003373">
    <property type="entry name" value="Fe2_transport_prot-B"/>
</dbReference>
<feature type="binding site" evidence="14">
    <location>
        <begin position="171"/>
        <end position="174"/>
    </location>
    <ligand>
        <name>GTP</name>
        <dbReference type="ChEBI" id="CHEBI:37565"/>
        <label>1</label>
    </ligand>
</feature>
<keyword evidence="15" id="KW-0479">Metal-binding</keyword>
<dbReference type="PANTHER" id="PTHR43185">
    <property type="entry name" value="FERROUS IRON TRANSPORT PROTEIN B"/>
    <property type="match status" value="1"/>
</dbReference>
<dbReference type="InterPro" id="IPR008988">
    <property type="entry name" value="Transcriptional_repressor_C"/>
</dbReference>
<dbReference type="Pfam" id="PF04023">
    <property type="entry name" value="FeoA"/>
    <property type="match status" value="1"/>
</dbReference>
<evidence type="ECO:0000256" key="5">
    <source>
        <dbReference type="ARBA" id="ARBA00022519"/>
    </source>
</evidence>
<keyword evidence="12 16" id="KW-0472">Membrane</keyword>
<dbReference type="InterPro" id="IPR006073">
    <property type="entry name" value="GTP-bd"/>
</dbReference>
<dbReference type="EMBL" id="CP039396">
    <property type="protein sequence ID" value="QCD42937.1"/>
    <property type="molecule type" value="Genomic_DNA"/>
</dbReference>
<feature type="transmembrane region" description="Helical" evidence="16">
    <location>
        <begin position="462"/>
        <end position="486"/>
    </location>
</feature>
<keyword evidence="7 14" id="KW-0547">Nucleotide-binding</keyword>
<feature type="transmembrane region" description="Helical" evidence="16">
    <location>
        <begin position="540"/>
        <end position="566"/>
    </location>
</feature>
<dbReference type="GO" id="GO:0005525">
    <property type="term" value="F:GTP binding"/>
    <property type="evidence" value="ECO:0007669"/>
    <property type="project" value="UniProtKB-KW"/>
</dbReference>
<feature type="domain" description="FeoB-type G" evidence="18">
    <location>
        <begin position="118"/>
        <end position="280"/>
    </location>
</feature>
<keyword evidence="6 16" id="KW-0812">Transmembrane</keyword>
<dbReference type="InterPro" id="IPR011640">
    <property type="entry name" value="Fe2_transport_prot_B_C"/>
</dbReference>
<dbReference type="InterPro" id="IPR007167">
    <property type="entry name" value="Fe-transptr_FeoA-like"/>
</dbReference>
<evidence type="ECO:0000256" key="4">
    <source>
        <dbReference type="ARBA" id="ARBA00022496"/>
    </source>
</evidence>
<evidence type="ECO:0000256" key="15">
    <source>
        <dbReference type="PIRSR" id="PIRSR603373-2"/>
    </source>
</evidence>
<dbReference type="InterPro" id="IPR011642">
    <property type="entry name" value="Gate_dom"/>
</dbReference>
<evidence type="ECO:0000259" key="18">
    <source>
        <dbReference type="PROSITE" id="PS51711"/>
    </source>
</evidence>
<keyword evidence="11 14" id="KW-0342">GTP-binding</keyword>
<evidence type="ECO:0000256" key="11">
    <source>
        <dbReference type="ARBA" id="ARBA00023134"/>
    </source>
</evidence>
<keyword evidence="9 16" id="KW-0408">Iron</keyword>
<name>A0A4P7W4N4_9BACT</name>
<reference evidence="20" key="1">
    <citation type="submission" date="2019-02" db="EMBL/GenBank/DDBJ databases">
        <title>Isolation and identification of novel species under the genus Muribaculum.</title>
        <authorList>
            <person name="Miyake S."/>
            <person name="Ding Y."/>
            <person name="Low A."/>
            <person name="Soh M."/>
            <person name="Seedorf H."/>
        </authorList>
    </citation>
    <scope>NUCLEOTIDE SEQUENCE [LARGE SCALE GENOMIC DNA]</scope>
    <source>
        <strain evidence="20">H5</strain>
    </source>
</reference>
<comment type="similarity">
    <text evidence="16">Belongs to the TRAFAC class TrmE-Era-EngA-EngB-Septin-like GTPase superfamily. FeoB GTPase (TC 9.A.8) family.</text>
</comment>
<dbReference type="NCBIfam" id="TIGR00231">
    <property type="entry name" value="small_GTP"/>
    <property type="match status" value="1"/>
</dbReference>
<dbReference type="GO" id="GO:0005886">
    <property type="term" value="C:plasma membrane"/>
    <property type="evidence" value="ECO:0007669"/>
    <property type="project" value="UniProtKB-SubCell"/>
</dbReference>
<feature type="binding site" evidence="14">
    <location>
        <begin position="231"/>
        <end position="234"/>
    </location>
    <ligand>
        <name>GTP</name>
        <dbReference type="ChEBI" id="CHEBI:37565"/>
        <label>1</label>
    </ligand>
</feature>
<dbReference type="PRINTS" id="PR00326">
    <property type="entry name" value="GTP1OBG"/>
</dbReference>
<dbReference type="Gene3D" id="1.10.287.1770">
    <property type="match status" value="1"/>
</dbReference>
<evidence type="ECO:0000256" key="2">
    <source>
        <dbReference type="ARBA" id="ARBA00022448"/>
    </source>
</evidence>
<dbReference type="PANTHER" id="PTHR43185:SF1">
    <property type="entry name" value="FE(2+) TRANSPORTER FEOB"/>
    <property type="match status" value="1"/>
</dbReference>
<feature type="binding site" evidence="15">
    <location>
        <position position="139"/>
    </location>
    <ligand>
        <name>Mg(2+)</name>
        <dbReference type="ChEBI" id="CHEBI:18420"/>
        <label>2</label>
    </ligand>
</feature>
<feature type="transmembrane region" description="Helical" evidence="16">
    <location>
        <begin position="750"/>
        <end position="772"/>
    </location>
</feature>
<dbReference type="Pfam" id="PF02421">
    <property type="entry name" value="FeoB_N"/>
    <property type="match status" value="1"/>
</dbReference>
<feature type="binding site" evidence="14">
    <location>
        <begin position="125"/>
        <end position="132"/>
    </location>
    <ligand>
        <name>GTP</name>
        <dbReference type="ChEBI" id="CHEBI:37565"/>
        <label>1</label>
    </ligand>
</feature>
<gene>
    <name evidence="19" type="primary">feoB</name>
    <name evidence="19" type="ORF">E7747_11965</name>
</gene>
<keyword evidence="5" id="KW-0997">Cell inner membrane</keyword>
<evidence type="ECO:0000256" key="14">
    <source>
        <dbReference type="PIRSR" id="PIRSR603373-1"/>
    </source>
</evidence>
<dbReference type="Proteomes" id="UP000297149">
    <property type="component" value="Chromosome"/>
</dbReference>
<feature type="binding site" evidence="14">
    <location>
        <begin position="150"/>
        <end position="154"/>
    </location>
    <ligand>
        <name>GTP</name>
        <dbReference type="ChEBI" id="CHEBI:37565"/>
        <label>1</label>
    </ligand>
</feature>
<dbReference type="SUPFAM" id="SSF52540">
    <property type="entry name" value="P-loop containing nucleoside triphosphate hydrolases"/>
    <property type="match status" value="1"/>
</dbReference>
<feature type="region of interest" description="Disordered" evidence="17">
    <location>
        <begin position="75"/>
        <end position="94"/>
    </location>
</feature>
<evidence type="ECO:0000256" key="13">
    <source>
        <dbReference type="NCBIfam" id="TIGR00437"/>
    </source>
</evidence>
<evidence type="ECO:0000256" key="10">
    <source>
        <dbReference type="ARBA" id="ARBA00023065"/>
    </source>
</evidence>
<evidence type="ECO:0000256" key="3">
    <source>
        <dbReference type="ARBA" id="ARBA00022475"/>
    </source>
</evidence>
<dbReference type="InterPro" id="IPR038157">
    <property type="entry name" value="FeoA_core_dom"/>
</dbReference>
<keyword evidence="10" id="KW-0406">Ion transport</keyword>
<dbReference type="PROSITE" id="PS51711">
    <property type="entry name" value="G_FEOB"/>
    <property type="match status" value="1"/>
</dbReference>
<feature type="binding site" evidence="15">
    <location>
        <position position="140"/>
    </location>
    <ligand>
        <name>Mg(2+)</name>
        <dbReference type="ChEBI" id="CHEBI:18420"/>
        <label>2</label>
    </ligand>
</feature>
<evidence type="ECO:0000256" key="1">
    <source>
        <dbReference type="ARBA" id="ARBA00004429"/>
    </source>
</evidence>
<keyword evidence="8 16" id="KW-1133">Transmembrane helix</keyword>
<organism evidence="19 20">
    <name type="scientific">Duncaniella dubosii</name>
    <dbReference type="NCBI Taxonomy" id="2518971"/>
    <lineage>
        <taxon>Bacteria</taxon>
        <taxon>Pseudomonadati</taxon>
        <taxon>Bacteroidota</taxon>
        <taxon>Bacteroidia</taxon>
        <taxon>Bacteroidales</taxon>
        <taxon>Muribaculaceae</taxon>
        <taxon>Duncaniella</taxon>
    </lineage>
</organism>
<evidence type="ECO:0000256" key="16">
    <source>
        <dbReference type="RuleBase" id="RU362098"/>
    </source>
</evidence>
<comment type="subcellular location">
    <subcellularLocation>
        <location evidence="1 16">Cell inner membrane</location>
        <topology evidence="1 16">Multi-pass membrane protein</topology>
    </subcellularLocation>
</comment>
<dbReference type="Pfam" id="PF17910">
    <property type="entry name" value="FeoB_Cyto"/>
    <property type="match status" value="1"/>
</dbReference>
<comment type="function">
    <text evidence="16">Probable transporter of a GTP-driven Fe(2+) uptake system.</text>
</comment>
<protein>
    <recommendedName>
        <fullName evidence="13 16">Ferrous iron transport protein B</fullName>
    </recommendedName>
</protein>
<feature type="transmembrane region" description="Helical" evidence="16">
    <location>
        <begin position="506"/>
        <end position="528"/>
    </location>
</feature>
<keyword evidence="4 16" id="KW-0410">Iron transport</keyword>
<dbReference type="InterPro" id="IPR005225">
    <property type="entry name" value="Small_GTP-bd"/>
</dbReference>
<dbReference type="GO" id="GO:0015093">
    <property type="term" value="F:ferrous iron transmembrane transporter activity"/>
    <property type="evidence" value="ECO:0007669"/>
    <property type="project" value="UniProtKB-UniRule"/>
</dbReference>
<evidence type="ECO:0000256" key="6">
    <source>
        <dbReference type="ARBA" id="ARBA00022692"/>
    </source>
</evidence>
<dbReference type="InterPro" id="IPR030389">
    <property type="entry name" value="G_FEOB_dom"/>
</dbReference>
<feature type="compositionally biased region" description="Polar residues" evidence="17">
    <location>
        <begin position="77"/>
        <end position="87"/>
    </location>
</feature>
<evidence type="ECO:0000256" key="8">
    <source>
        <dbReference type="ARBA" id="ARBA00022989"/>
    </source>
</evidence>
<feature type="transmembrane region" description="Helical" evidence="16">
    <location>
        <begin position="572"/>
        <end position="592"/>
    </location>
</feature>
<dbReference type="KEGG" id="ddb:E7747_11965"/>